<feature type="region of interest" description="Disordered" evidence="5">
    <location>
        <begin position="440"/>
        <end position="517"/>
    </location>
</feature>
<evidence type="ECO:0000256" key="1">
    <source>
        <dbReference type="ARBA" id="ARBA00004613"/>
    </source>
</evidence>
<evidence type="ECO:0000313" key="7">
    <source>
        <dbReference type="Proteomes" id="UP000186953"/>
    </source>
</evidence>
<comment type="subcellular location">
    <subcellularLocation>
        <location evidence="1">Secreted</location>
    </subcellularLocation>
</comment>
<dbReference type="InterPro" id="IPR059100">
    <property type="entry name" value="TSP3_bac"/>
</dbReference>
<name>A0A1N6Z2S6_9FLAO</name>
<feature type="compositionally biased region" description="Acidic residues" evidence="5">
    <location>
        <begin position="478"/>
        <end position="491"/>
    </location>
</feature>
<dbReference type="EMBL" id="FTMA01000008">
    <property type="protein sequence ID" value="SIR21079.1"/>
    <property type="molecule type" value="Genomic_DNA"/>
</dbReference>
<dbReference type="Pfam" id="PF18884">
    <property type="entry name" value="TSP3_bac"/>
    <property type="match status" value="2"/>
</dbReference>
<evidence type="ECO:0000256" key="2">
    <source>
        <dbReference type="ARBA" id="ARBA00022525"/>
    </source>
</evidence>
<protein>
    <recommendedName>
        <fullName evidence="8">Thrombospondin type 3 repeat-containing protein</fullName>
    </recommendedName>
</protein>
<feature type="compositionally biased region" description="Acidic residues" evidence="5">
    <location>
        <begin position="507"/>
        <end position="517"/>
    </location>
</feature>
<evidence type="ECO:0000256" key="5">
    <source>
        <dbReference type="SAM" id="MobiDB-lite"/>
    </source>
</evidence>
<evidence type="ECO:0000313" key="6">
    <source>
        <dbReference type="EMBL" id="SIR21079.1"/>
    </source>
</evidence>
<proteinExistence type="predicted"/>
<feature type="non-terminal residue" evidence="6">
    <location>
        <position position="517"/>
    </location>
</feature>
<reference evidence="7" key="1">
    <citation type="submission" date="2017-01" db="EMBL/GenBank/DDBJ databases">
        <authorList>
            <person name="Varghese N."/>
            <person name="Submissions S."/>
        </authorList>
    </citation>
    <scope>NUCLEOTIDE SEQUENCE [LARGE SCALE GENOMIC DNA]</scope>
    <source>
        <strain evidence="7">DSM 15366</strain>
    </source>
</reference>
<evidence type="ECO:0008006" key="8">
    <source>
        <dbReference type="Google" id="ProtNLM"/>
    </source>
</evidence>
<dbReference type="STRING" id="228959.SAMN05421797_1081"/>
<evidence type="ECO:0000256" key="4">
    <source>
        <dbReference type="ARBA" id="ARBA00022837"/>
    </source>
</evidence>
<keyword evidence="2" id="KW-0964">Secreted</keyword>
<sequence>MLKFTFIFLFKHHLKNIVSIIFLLFFISEVKSQDPCTDGATAGIVTANDPDADGINNICDKDDDNDGVLDIEEGSCTSSLFSEMTFVNDQTFTGVLPSGTTYTAVLSGTNNRFNGVDGNNDQCVFSTSNYTGAETNTDHARTNIRANEPSGTLTITFSKSVSDLNFHLGGTDYSTWNFAPTPGISLIRLSGNADFSVVGTLVSDGNNANGVTAPDCNLANQIGSAYGTVQVQGTYTTIVINVSNITGNNDGQRLQIAESVCLTDTDNDGTPDYLDRDSDGDGCLDVFESGGVDVAPADGILDGTGFNSDGLVTGGTGGYNGVTGNEAEAIKVTISTPPSNQTFNDGDSTTFSVIATGDQATSYSAGNPVYGSTGNADSGLNYQWYNGNPDMGGTIIPGETGSSYSFNAALADDGNQYCVLITHDDNVCIREISCATLTLNPLDSDNDGISDGQEAIDGTDPNDDCDSVGGTPLGTSDCDNDGLTNDEETTGVDDLATTADPNGEITDPNDPDSDDDG</sequence>
<dbReference type="InterPro" id="IPR013783">
    <property type="entry name" value="Ig-like_fold"/>
</dbReference>
<keyword evidence="7" id="KW-1185">Reference proteome</keyword>
<dbReference type="Gene3D" id="2.60.40.10">
    <property type="entry name" value="Immunoglobulins"/>
    <property type="match status" value="1"/>
</dbReference>
<organism evidence="6 7">
    <name type="scientific">Maribacter ulvicola</name>
    <dbReference type="NCBI Taxonomy" id="228959"/>
    <lineage>
        <taxon>Bacteria</taxon>
        <taxon>Pseudomonadati</taxon>
        <taxon>Bacteroidota</taxon>
        <taxon>Flavobacteriia</taxon>
        <taxon>Flavobacteriales</taxon>
        <taxon>Flavobacteriaceae</taxon>
        <taxon>Maribacter</taxon>
    </lineage>
</organism>
<dbReference type="Proteomes" id="UP000186953">
    <property type="component" value="Unassembled WGS sequence"/>
</dbReference>
<keyword evidence="4" id="KW-0106">Calcium</keyword>
<evidence type="ECO:0000256" key="3">
    <source>
        <dbReference type="ARBA" id="ARBA00022729"/>
    </source>
</evidence>
<accession>A0A1N6Z2S6</accession>
<gene>
    <name evidence="6" type="ORF">SAMN05421797_1081</name>
</gene>
<keyword evidence="3" id="KW-0732">Signal</keyword>
<dbReference type="AlphaFoldDB" id="A0A1N6Z2S6"/>